<gene>
    <name evidence="1" type="ORF">IFM46972_06292</name>
</gene>
<dbReference type="Proteomes" id="UP000465221">
    <property type="component" value="Unassembled WGS sequence"/>
</dbReference>
<sequence length="233" mass="27206">MSCFYCEIIKDPRENNFSYQNTPPSFLARNNAWAFYDEPGNEKLTRVLDIRCTGYEWHLIQGGTVADHAEEIEYGYAKGVSFADKDKQYNVWWNIRAAFKNLKVSNDKTLADDETAEPSYYKATQDTRHHCTCYIYQKWYIFEVAIWFNLDAWGKEWTVGNQNTSERRGRKMWVHVKSNEILWSSTSLEGATTIKPDRLTCSVEATQHEIKKFGDCTSKCRDYLSDRGFSSDQ</sequence>
<proteinExistence type="predicted"/>
<comment type="caution">
    <text evidence="1">The sequence shown here is derived from an EMBL/GenBank/DDBJ whole genome shotgun (WGS) entry which is preliminary data.</text>
</comment>
<evidence type="ECO:0000313" key="2">
    <source>
        <dbReference type="Proteomes" id="UP000465221"/>
    </source>
</evidence>
<accession>A0A8H3P0C8</accession>
<organism evidence="1 2">
    <name type="scientific">Aspergillus udagawae</name>
    <dbReference type="NCBI Taxonomy" id="91492"/>
    <lineage>
        <taxon>Eukaryota</taxon>
        <taxon>Fungi</taxon>
        <taxon>Dikarya</taxon>
        <taxon>Ascomycota</taxon>
        <taxon>Pezizomycotina</taxon>
        <taxon>Eurotiomycetes</taxon>
        <taxon>Eurotiomycetidae</taxon>
        <taxon>Eurotiales</taxon>
        <taxon>Aspergillaceae</taxon>
        <taxon>Aspergillus</taxon>
        <taxon>Aspergillus subgen. Fumigati</taxon>
    </lineage>
</organism>
<protein>
    <submittedName>
        <fullName evidence="1">Uncharacterized protein</fullName>
    </submittedName>
</protein>
<reference evidence="1 2" key="1">
    <citation type="submission" date="2020-01" db="EMBL/GenBank/DDBJ databases">
        <title>Draft genome sequence of Aspergillus udagawae IFM 46972.</title>
        <authorList>
            <person name="Takahashi H."/>
            <person name="Yaguchi T."/>
        </authorList>
    </citation>
    <scope>NUCLEOTIDE SEQUENCE [LARGE SCALE GENOMIC DNA]</scope>
    <source>
        <strain evidence="1 2">IFM 46972</strain>
    </source>
</reference>
<name>A0A8H3P0C8_9EURO</name>
<dbReference type="AlphaFoldDB" id="A0A8H3P0C8"/>
<dbReference type="EMBL" id="BLKC01000042">
    <property type="protein sequence ID" value="GFF40674.1"/>
    <property type="molecule type" value="Genomic_DNA"/>
</dbReference>
<evidence type="ECO:0000313" key="1">
    <source>
        <dbReference type="EMBL" id="GFF40674.1"/>
    </source>
</evidence>